<accession>A0A849SI96</accession>
<reference evidence="1 2" key="1">
    <citation type="submission" date="2020-04" db="EMBL/GenBank/DDBJ databases">
        <title>Metagenomic profiling of ammonia- and methane-oxidizing microorganisms in a Dutch drinking water treatment plant.</title>
        <authorList>
            <person name="Poghosyan L."/>
            <person name="Leucker S."/>
        </authorList>
    </citation>
    <scope>NUCLEOTIDE SEQUENCE [LARGE SCALE GENOMIC DNA]</scope>
    <source>
        <strain evidence="1">S-RSF-IL-03</strain>
    </source>
</reference>
<protein>
    <submittedName>
        <fullName evidence="1">Type IV pilus assembly protein PilM</fullName>
    </submittedName>
</protein>
<dbReference type="PANTHER" id="PTHR32432">
    <property type="entry name" value="CELL DIVISION PROTEIN FTSA-RELATED"/>
    <property type="match status" value="1"/>
</dbReference>
<dbReference type="Proteomes" id="UP000580839">
    <property type="component" value="Unassembled WGS sequence"/>
</dbReference>
<evidence type="ECO:0000313" key="2">
    <source>
        <dbReference type="Proteomes" id="UP000580839"/>
    </source>
</evidence>
<sequence>MRSGLRSRPWAGLDVGNFSVKLLALQGGVGGMRHWIAEVPLPPRGADGSRTPETLAHVINEAFSLAGLAVRTVRGISLGISGPDVIVKQITLPLLDDSEVGPALRFEARKHLPFDLSAMNLDFQILGRFPSERKLEILLAAVSHDHMQRHLAPLNLLGLEPDVLDATPLALANALMYGTELETGAHLLLDMGEDFSHLVLYQRGQPFFSRRLDFGGRHLTDAIARGIRVPFSEAEEWKLAAGADEPGLRVDWDSSEMRAVLEAIRTVLVEELRRSIAFYRTQGTLPESLRISISGGSARLPGLAARMSELLGSPVSLLNPIQQILGQNSADASLSGPQFAQAFGLALRNQ</sequence>
<dbReference type="PANTHER" id="PTHR32432:SF3">
    <property type="entry name" value="ETHANOLAMINE UTILIZATION PROTEIN EUTJ"/>
    <property type="match status" value="1"/>
</dbReference>
<organism evidence="1 2">
    <name type="scientific">Eiseniibacteriota bacterium</name>
    <dbReference type="NCBI Taxonomy" id="2212470"/>
    <lineage>
        <taxon>Bacteria</taxon>
        <taxon>Candidatus Eiseniibacteriota</taxon>
    </lineage>
</organism>
<comment type="caution">
    <text evidence="1">The sequence shown here is derived from an EMBL/GenBank/DDBJ whole genome shotgun (WGS) entry which is preliminary data.</text>
</comment>
<dbReference type="Pfam" id="PF11104">
    <property type="entry name" value="PilM_2"/>
    <property type="match status" value="1"/>
</dbReference>
<dbReference type="NCBIfam" id="TIGR01175">
    <property type="entry name" value="pilM"/>
    <property type="match status" value="1"/>
</dbReference>
<dbReference type="Gene3D" id="3.30.420.40">
    <property type="match status" value="2"/>
</dbReference>
<dbReference type="InterPro" id="IPR005883">
    <property type="entry name" value="PilM"/>
</dbReference>
<proteinExistence type="predicted"/>
<name>A0A849SI96_UNCEI</name>
<dbReference type="EMBL" id="JABFRW010000006">
    <property type="protein sequence ID" value="NOT32627.1"/>
    <property type="molecule type" value="Genomic_DNA"/>
</dbReference>
<dbReference type="PIRSF" id="PIRSF019169">
    <property type="entry name" value="PilM"/>
    <property type="match status" value="1"/>
</dbReference>
<dbReference type="Gene3D" id="3.30.1490.300">
    <property type="match status" value="1"/>
</dbReference>
<dbReference type="SUPFAM" id="SSF53067">
    <property type="entry name" value="Actin-like ATPase domain"/>
    <property type="match status" value="2"/>
</dbReference>
<dbReference type="InterPro" id="IPR050696">
    <property type="entry name" value="FtsA/MreB"/>
</dbReference>
<gene>
    <name evidence="1" type="primary">pilM</name>
    <name evidence="1" type="ORF">HOP12_00480</name>
</gene>
<dbReference type="AlphaFoldDB" id="A0A849SI96"/>
<evidence type="ECO:0000313" key="1">
    <source>
        <dbReference type="EMBL" id="NOT32627.1"/>
    </source>
</evidence>
<dbReference type="InterPro" id="IPR043129">
    <property type="entry name" value="ATPase_NBD"/>
</dbReference>
<dbReference type="CDD" id="cd24049">
    <property type="entry name" value="ASKHA_NBD_PilM"/>
    <property type="match status" value="1"/>
</dbReference>